<feature type="domain" description="HTH cro/C1-type" evidence="1">
    <location>
        <begin position="21"/>
        <end position="76"/>
    </location>
</feature>
<dbReference type="SMART" id="SM00530">
    <property type="entry name" value="HTH_XRE"/>
    <property type="match status" value="1"/>
</dbReference>
<dbReference type="InterPro" id="IPR010982">
    <property type="entry name" value="Lambda_DNA-bd_dom_sf"/>
</dbReference>
<dbReference type="SUPFAM" id="SSF47413">
    <property type="entry name" value="lambda repressor-like DNA-binding domains"/>
    <property type="match status" value="1"/>
</dbReference>
<dbReference type="CDD" id="cd00093">
    <property type="entry name" value="HTH_XRE"/>
    <property type="match status" value="1"/>
</dbReference>
<dbReference type="PROSITE" id="PS50943">
    <property type="entry name" value="HTH_CROC1"/>
    <property type="match status" value="1"/>
</dbReference>
<gene>
    <name evidence="2" type="ORF">V6984_03595</name>
</gene>
<evidence type="ECO:0000313" key="2">
    <source>
        <dbReference type="EMBL" id="XAH74862.1"/>
    </source>
</evidence>
<keyword evidence="3" id="KW-1185">Reference proteome</keyword>
<proteinExistence type="predicted"/>
<dbReference type="Proteomes" id="UP001451571">
    <property type="component" value="Chromosome"/>
</dbReference>
<dbReference type="RefSeq" id="WP_342758440.1">
    <property type="nucleotide sequence ID" value="NZ_CP146256.1"/>
</dbReference>
<protein>
    <submittedName>
        <fullName evidence="2">Helix-turn-helix transcriptional regulator</fullName>
    </submittedName>
</protein>
<accession>A0ABZ3EZW8</accession>
<sequence>MENKKIFVYPHIDMKKTGSWLRCICKQRRVSVRDLQEALHISSNQAIYDWFNGKTLPSLDNFYALSKLLKISMEKLIIADRFTQVCYLLDSVKEDKQSYRLITYYFLVSKTYLDDMHRHSL</sequence>
<dbReference type="InterPro" id="IPR001387">
    <property type="entry name" value="Cro/C1-type_HTH"/>
</dbReference>
<name>A0ABZ3EZW8_9FIRM</name>
<evidence type="ECO:0000259" key="1">
    <source>
        <dbReference type="PROSITE" id="PS50943"/>
    </source>
</evidence>
<dbReference type="EMBL" id="CP146256">
    <property type="protein sequence ID" value="XAH74862.1"/>
    <property type="molecule type" value="Genomic_DNA"/>
</dbReference>
<dbReference type="Pfam" id="PF01381">
    <property type="entry name" value="HTH_3"/>
    <property type="match status" value="1"/>
</dbReference>
<reference evidence="2 3" key="1">
    <citation type="submission" date="2024-02" db="EMBL/GenBank/DDBJ databases">
        <title>Bacterial strain from lacustrine sediment.</title>
        <authorList>
            <person name="Petit C."/>
            <person name="Fadhlaoui K."/>
        </authorList>
    </citation>
    <scope>NUCLEOTIDE SEQUENCE [LARGE SCALE GENOMIC DNA]</scope>
    <source>
        <strain evidence="2 3">IPX-CK</strain>
    </source>
</reference>
<dbReference type="Gene3D" id="1.10.260.40">
    <property type="entry name" value="lambda repressor-like DNA-binding domains"/>
    <property type="match status" value="1"/>
</dbReference>
<organism evidence="2 3">
    <name type="scientific">Kineothrix sedimenti</name>
    <dbReference type="NCBI Taxonomy" id="3123317"/>
    <lineage>
        <taxon>Bacteria</taxon>
        <taxon>Bacillati</taxon>
        <taxon>Bacillota</taxon>
        <taxon>Clostridia</taxon>
        <taxon>Lachnospirales</taxon>
        <taxon>Lachnospiraceae</taxon>
        <taxon>Kineothrix</taxon>
    </lineage>
</organism>
<evidence type="ECO:0000313" key="3">
    <source>
        <dbReference type="Proteomes" id="UP001451571"/>
    </source>
</evidence>